<dbReference type="GO" id="GO:0090729">
    <property type="term" value="F:toxin activity"/>
    <property type="evidence" value="ECO:0007669"/>
    <property type="project" value="UniProtKB-KW"/>
</dbReference>
<name>A0A2H3LCN7_9CHLR</name>
<keyword evidence="5" id="KW-0800">Toxin</keyword>
<feature type="domain" description="PIN" evidence="6">
    <location>
        <begin position="10"/>
        <end position="140"/>
    </location>
</feature>
<evidence type="ECO:0000256" key="1">
    <source>
        <dbReference type="ARBA" id="ARBA00022649"/>
    </source>
</evidence>
<comment type="similarity">
    <text evidence="5">Belongs to the PINc/VapC protein family.</text>
</comment>
<organism evidence="7 8">
    <name type="scientific">Candidatus Chloroploca asiatica</name>
    <dbReference type="NCBI Taxonomy" id="1506545"/>
    <lineage>
        <taxon>Bacteria</taxon>
        <taxon>Bacillati</taxon>
        <taxon>Chloroflexota</taxon>
        <taxon>Chloroflexia</taxon>
        <taxon>Chloroflexales</taxon>
        <taxon>Chloroflexineae</taxon>
        <taxon>Oscillochloridaceae</taxon>
        <taxon>Candidatus Chloroploca</taxon>
    </lineage>
</organism>
<comment type="cofactor">
    <cofactor evidence="5">
        <name>Mg(2+)</name>
        <dbReference type="ChEBI" id="CHEBI:18420"/>
    </cofactor>
</comment>
<dbReference type="SUPFAM" id="SSF88723">
    <property type="entry name" value="PIN domain-like"/>
    <property type="match status" value="1"/>
</dbReference>
<evidence type="ECO:0000256" key="4">
    <source>
        <dbReference type="ARBA" id="ARBA00022801"/>
    </source>
</evidence>
<dbReference type="EC" id="3.1.-.-" evidence="5"/>
<evidence type="ECO:0000256" key="5">
    <source>
        <dbReference type="HAMAP-Rule" id="MF_00265"/>
    </source>
</evidence>
<feature type="binding site" evidence="5">
    <location>
        <position position="113"/>
    </location>
    <ligand>
        <name>Mg(2+)</name>
        <dbReference type="ChEBI" id="CHEBI:18420"/>
    </ligand>
</feature>
<dbReference type="InterPro" id="IPR029060">
    <property type="entry name" value="PIN-like_dom_sf"/>
</dbReference>
<dbReference type="OrthoDB" id="163436at2"/>
<accession>A0A2H3LCN7</accession>
<dbReference type="HAMAP" id="MF_00265">
    <property type="entry name" value="VapC_Nob1"/>
    <property type="match status" value="1"/>
</dbReference>
<keyword evidence="3 5" id="KW-0479">Metal-binding</keyword>
<evidence type="ECO:0000256" key="3">
    <source>
        <dbReference type="ARBA" id="ARBA00022723"/>
    </source>
</evidence>
<protein>
    <recommendedName>
        <fullName evidence="5">Ribonuclease VapC</fullName>
        <shortName evidence="5">RNase VapC</shortName>
        <ecNumber evidence="5">3.1.-.-</ecNumber>
    </recommendedName>
    <alternativeName>
        <fullName evidence="5">Toxin VapC</fullName>
    </alternativeName>
</protein>
<comment type="caution">
    <text evidence="7">The sequence shown here is derived from an EMBL/GenBank/DDBJ whole genome shotgun (WGS) entry which is preliminary data.</text>
</comment>
<evidence type="ECO:0000313" key="8">
    <source>
        <dbReference type="Proteomes" id="UP000220922"/>
    </source>
</evidence>
<comment type="function">
    <text evidence="5">Toxic component of a toxin-antitoxin (TA) system. An RNase.</text>
</comment>
<dbReference type="Proteomes" id="UP000220922">
    <property type="component" value="Unassembled WGS sequence"/>
</dbReference>
<dbReference type="EMBL" id="LYXE01000050">
    <property type="protein sequence ID" value="PDW00248.1"/>
    <property type="molecule type" value="Genomic_DNA"/>
</dbReference>
<keyword evidence="5" id="KW-0460">Magnesium</keyword>
<feature type="binding site" evidence="5">
    <location>
        <position position="12"/>
    </location>
    <ligand>
        <name>Mg(2+)</name>
        <dbReference type="ChEBI" id="CHEBI:18420"/>
    </ligand>
</feature>
<evidence type="ECO:0000256" key="2">
    <source>
        <dbReference type="ARBA" id="ARBA00022722"/>
    </source>
</evidence>
<keyword evidence="1 5" id="KW-1277">Toxin-antitoxin system</keyword>
<evidence type="ECO:0000259" key="6">
    <source>
        <dbReference type="Pfam" id="PF01850"/>
    </source>
</evidence>
<evidence type="ECO:0000313" key="7">
    <source>
        <dbReference type="EMBL" id="PDW00248.1"/>
    </source>
</evidence>
<keyword evidence="4 5" id="KW-0378">Hydrolase</keyword>
<dbReference type="GO" id="GO:0016787">
    <property type="term" value="F:hydrolase activity"/>
    <property type="evidence" value="ECO:0007669"/>
    <property type="project" value="UniProtKB-KW"/>
</dbReference>
<keyword evidence="8" id="KW-1185">Reference proteome</keyword>
<dbReference type="InterPro" id="IPR022907">
    <property type="entry name" value="VapC_family"/>
</dbReference>
<dbReference type="Pfam" id="PF01850">
    <property type="entry name" value="PIN"/>
    <property type="match status" value="1"/>
</dbReference>
<proteinExistence type="inferred from homology"/>
<dbReference type="RefSeq" id="WP_097651204.1">
    <property type="nucleotide sequence ID" value="NZ_LYXE01000050.1"/>
</dbReference>
<dbReference type="GO" id="GO:0000287">
    <property type="term" value="F:magnesium ion binding"/>
    <property type="evidence" value="ECO:0007669"/>
    <property type="project" value="UniProtKB-UniRule"/>
</dbReference>
<dbReference type="Gene3D" id="3.40.50.1010">
    <property type="entry name" value="5'-nuclease"/>
    <property type="match status" value="1"/>
</dbReference>
<reference evidence="7 8" key="1">
    <citation type="submission" date="2016-05" db="EMBL/GenBank/DDBJ databases">
        <authorList>
            <person name="Lavstsen T."/>
            <person name="Jespersen J.S."/>
        </authorList>
    </citation>
    <scope>NUCLEOTIDE SEQUENCE [LARGE SCALE GENOMIC DNA]</scope>
    <source>
        <strain evidence="7 8">B7-9</strain>
    </source>
</reference>
<dbReference type="GO" id="GO:0004540">
    <property type="term" value="F:RNA nuclease activity"/>
    <property type="evidence" value="ECO:0007669"/>
    <property type="project" value="InterPro"/>
</dbReference>
<sequence>MTTVAANALFIDTNILIYLTDPLSPWQTTAEAALDRARSGGQRLCISQQILREFLAAATRAALNGSNISKDDLLQNIAVFRATFDVLDDTPLVLDHLVDLIRTTVVAGRQIHDTNIVATMLAHSVHRVLTHNARDFERYNHLIEVVPLVP</sequence>
<gene>
    <name evidence="5" type="primary">vapC</name>
    <name evidence="7" type="ORF">A9Q02_10540</name>
</gene>
<dbReference type="InterPro" id="IPR002716">
    <property type="entry name" value="PIN_dom"/>
</dbReference>
<keyword evidence="2 5" id="KW-0540">Nuclease</keyword>
<dbReference type="AlphaFoldDB" id="A0A2H3LCN7"/>